<accession>A0A016VCA4</accession>
<evidence type="ECO:0000313" key="2">
    <source>
        <dbReference type="EMBL" id="EYC24901.1"/>
    </source>
</evidence>
<proteinExistence type="predicted"/>
<keyword evidence="1" id="KW-0732">Signal</keyword>
<comment type="caution">
    <text evidence="2">The sequence shown here is derived from an EMBL/GenBank/DDBJ whole genome shotgun (WGS) entry which is preliminary data.</text>
</comment>
<reference evidence="3" key="1">
    <citation type="journal article" date="2015" name="Nat. Genet.">
        <title>The genome and transcriptome of the zoonotic hookworm Ancylostoma ceylanicum identify infection-specific gene families.</title>
        <authorList>
            <person name="Schwarz E.M."/>
            <person name="Hu Y."/>
            <person name="Antoshechkin I."/>
            <person name="Miller M.M."/>
            <person name="Sternberg P.W."/>
            <person name="Aroian R.V."/>
        </authorList>
    </citation>
    <scope>NUCLEOTIDE SEQUENCE</scope>
    <source>
        <strain evidence="3">HY135</strain>
    </source>
</reference>
<dbReference type="Proteomes" id="UP000024635">
    <property type="component" value="Unassembled WGS sequence"/>
</dbReference>
<protein>
    <submittedName>
        <fullName evidence="2">Uncharacterized protein</fullName>
    </submittedName>
</protein>
<feature type="chain" id="PRO_5001489241" evidence="1">
    <location>
        <begin position="17"/>
        <end position="137"/>
    </location>
</feature>
<evidence type="ECO:0000256" key="1">
    <source>
        <dbReference type="SAM" id="SignalP"/>
    </source>
</evidence>
<dbReference type="InterPro" id="IPR035126">
    <property type="entry name" value="SCVP"/>
</dbReference>
<evidence type="ECO:0000313" key="3">
    <source>
        <dbReference type="Proteomes" id="UP000024635"/>
    </source>
</evidence>
<feature type="signal peptide" evidence="1">
    <location>
        <begin position="1"/>
        <end position="16"/>
    </location>
</feature>
<dbReference type="AlphaFoldDB" id="A0A016VCA4"/>
<keyword evidence="3" id="KW-1185">Reference proteome</keyword>
<sequence>MLQCVVLLTALATALACAPGGEPAYIALFTEETYTSANEAFYKQSAETLLRDGLAKHGITYDPSWFTISARPSYNKVVIDVYVKGVPDCKMLPDFVMEMIEPNFLVTGAGMRCGSDPNVIYVNKYTRKGKNGHKKNI</sequence>
<dbReference type="Pfam" id="PF17619">
    <property type="entry name" value="SCVP"/>
    <property type="match status" value="1"/>
</dbReference>
<organism evidence="2 3">
    <name type="scientific">Ancylostoma ceylanicum</name>
    <dbReference type="NCBI Taxonomy" id="53326"/>
    <lineage>
        <taxon>Eukaryota</taxon>
        <taxon>Metazoa</taxon>
        <taxon>Ecdysozoa</taxon>
        <taxon>Nematoda</taxon>
        <taxon>Chromadorea</taxon>
        <taxon>Rhabditida</taxon>
        <taxon>Rhabditina</taxon>
        <taxon>Rhabditomorpha</taxon>
        <taxon>Strongyloidea</taxon>
        <taxon>Ancylostomatidae</taxon>
        <taxon>Ancylostomatinae</taxon>
        <taxon>Ancylostoma</taxon>
    </lineage>
</organism>
<dbReference type="EMBL" id="JARK01001349">
    <property type="protein sequence ID" value="EYC24901.1"/>
    <property type="molecule type" value="Genomic_DNA"/>
</dbReference>
<gene>
    <name evidence="2" type="primary">Acey_s0013.g2165</name>
    <name evidence="2" type="ORF">Y032_0013g2165</name>
</gene>
<name>A0A016VCA4_9BILA</name>